<keyword evidence="2" id="KW-1185">Reference proteome</keyword>
<dbReference type="Gene3D" id="3.40.50.1110">
    <property type="entry name" value="SGNH hydrolase"/>
    <property type="match status" value="1"/>
</dbReference>
<dbReference type="RefSeq" id="WP_107582297.1">
    <property type="nucleotide sequence ID" value="NZ_JAERMS010000038.1"/>
</dbReference>
<organism evidence="1 2">
    <name type="scientific">Prevotella illustrans</name>
    <dbReference type="NCBI Taxonomy" id="2800387"/>
    <lineage>
        <taxon>Bacteria</taxon>
        <taxon>Pseudomonadati</taxon>
        <taxon>Bacteroidota</taxon>
        <taxon>Bacteroidia</taxon>
        <taxon>Bacteroidales</taxon>
        <taxon>Prevotellaceae</taxon>
        <taxon>Prevotella</taxon>
    </lineage>
</organism>
<dbReference type="InterPro" id="IPR036514">
    <property type="entry name" value="SGNH_hydro_sf"/>
</dbReference>
<dbReference type="Proteomes" id="UP000664265">
    <property type="component" value="Unassembled WGS sequence"/>
</dbReference>
<dbReference type="EMBL" id="JAERMS010000038">
    <property type="protein sequence ID" value="MBO1364119.1"/>
    <property type="molecule type" value="Genomic_DNA"/>
</dbReference>
<gene>
    <name evidence="1" type="ORF">JHU38_10115</name>
</gene>
<comment type="caution">
    <text evidence="1">The sequence shown here is derived from an EMBL/GenBank/DDBJ whole genome shotgun (WGS) entry which is preliminary data.</text>
</comment>
<evidence type="ECO:0008006" key="3">
    <source>
        <dbReference type="Google" id="ProtNLM"/>
    </source>
</evidence>
<name>A0ABS3M7I1_9BACT</name>
<reference evidence="1 2" key="1">
    <citation type="submission" date="2021-01" db="EMBL/GenBank/DDBJ databases">
        <title>Prevotella A2931 sp. nov.</title>
        <authorList>
            <person name="Buhl M."/>
            <person name="Oberhettinger P."/>
        </authorList>
    </citation>
    <scope>NUCLEOTIDE SEQUENCE [LARGE SCALE GENOMIC DNA]</scope>
    <source>
        <strain evidence="1 2">A2931</strain>
    </source>
</reference>
<proteinExistence type="predicted"/>
<dbReference type="SUPFAM" id="SSF52266">
    <property type="entry name" value="SGNH hydrolase"/>
    <property type="match status" value="1"/>
</dbReference>
<evidence type="ECO:0000313" key="2">
    <source>
        <dbReference type="Proteomes" id="UP000664265"/>
    </source>
</evidence>
<accession>A0ABS3M7I1</accession>
<dbReference type="Gene3D" id="2.60.120.1360">
    <property type="match status" value="1"/>
</dbReference>
<sequence length="462" mass="51292">MNQSARTFALTGLVVLFLLLMHQLPTLSIGGTELRHVNLLSQILPDIYEKNVDVVPAPKAPKPVVAVTRQGKKIDFKEIWPKGVEPIMDFSQGKKGGMDHFYKQLAHVKTLDRPIRIAYFGDSFIEGDILTGDLRVLFQNHFGGTGVGWVDCGTPMTAFRRTVNQRYSGIAEYSVVKKPFDNSRQGIAQRYYIPSEGGRVTTLGSKLQPHVATWQHAKLFLHTPQPVSVSVAMDKAAPRQFVTAASTEIQMIEVRGAMNQVAYHFSDVSPRTTLFGMALESDKGVILDNFSMRGSSGTQLARIPLTTLAHFARLRPYDLIIIHYGLNEAVKGNTVPILKVYTEGMKRAVKNIHAAFPDASILVMSVPDRDQRSADGITTLKEVKNLVNLQEQMAADCHVGFYNFYQAMGGNGSMKKLVDRNMANKDYTHLSFGGGKLVASKVFPSFMAGLENYKRRKALEQQ</sequence>
<evidence type="ECO:0000313" key="1">
    <source>
        <dbReference type="EMBL" id="MBO1364119.1"/>
    </source>
</evidence>
<protein>
    <recommendedName>
        <fullName evidence="3">SGNH hydrolase-type esterase domain-containing protein</fullName>
    </recommendedName>
</protein>